<sequence length="114" mass="12929">MDPPMELDKTYVDSPKDEGLSAHMSPHYAADTIGIEPYVRVIPHLMGAIGLWNKDPDNDKGDSMELRIVLGYDVPQQQNGHDCSIFAIKYAEYYLHNELESMPKEFDAAKLGWM</sequence>
<keyword evidence="3" id="KW-0378">Hydrolase</keyword>
<dbReference type="AlphaFoldDB" id="A0A8S0U2A6"/>
<dbReference type="InterPro" id="IPR003653">
    <property type="entry name" value="Peptidase_C48_C"/>
</dbReference>
<name>A0A8S0U2A6_OLEEU</name>
<comment type="caution">
    <text evidence="5">The sequence shown here is derived from an EMBL/GenBank/DDBJ whole genome shotgun (WGS) entry which is preliminary data.</text>
</comment>
<dbReference type="Gene3D" id="1.10.418.20">
    <property type="match status" value="1"/>
</dbReference>
<dbReference type="InterPro" id="IPR038765">
    <property type="entry name" value="Papain-like_cys_pep_sf"/>
</dbReference>
<dbReference type="Proteomes" id="UP000594638">
    <property type="component" value="Unassembled WGS sequence"/>
</dbReference>
<evidence type="ECO:0000313" key="5">
    <source>
        <dbReference type="EMBL" id="CAA3012764.1"/>
    </source>
</evidence>
<keyword evidence="2 5" id="KW-0645">Protease</keyword>
<evidence type="ECO:0000256" key="1">
    <source>
        <dbReference type="ARBA" id="ARBA00005234"/>
    </source>
</evidence>
<dbReference type="GO" id="GO:0008234">
    <property type="term" value="F:cysteine-type peptidase activity"/>
    <property type="evidence" value="ECO:0007669"/>
    <property type="project" value="InterPro"/>
</dbReference>
<protein>
    <submittedName>
        <fullName evidence="5">Sentrin-specific protease 1-like</fullName>
    </submittedName>
</protein>
<dbReference type="GO" id="GO:0006508">
    <property type="term" value="P:proteolysis"/>
    <property type="evidence" value="ECO:0007669"/>
    <property type="project" value="UniProtKB-KW"/>
</dbReference>
<evidence type="ECO:0000256" key="2">
    <source>
        <dbReference type="ARBA" id="ARBA00022670"/>
    </source>
</evidence>
<feature type="domain" description="Ubiquitin-like protease family profile" evidence="4">
    <location>
        <begin position="30"/>
        <end position="102"/>
    </location>
</feature>
<evidence type="ECO:0000256" key="3">
    <source>
        <dbReference type="ARBA" id="ARBA00022801"/>
    </source>
</evidence>
<dbReference type="SUPFAM" id="SSF54001">
    <property type="entry name" value="Cysteine proteinases"/>
    <property type="match status" value="1"/>
</dbReference>
<evidence type="ECO:0000259" key="4">
    <source>
        <dbReference type="Pfam" id="PF02902"/>
    </source>
</evidence>
<accession>A0A8S0U2A6</accession>
<dbReference type="OrthoDB" id="1194492at2759"/>
<keyword evidence="6" id="KW-1185">Reference proteome</keyword>
<dbReference type="EMBL" id="CACTIH010007410">
    <property type="protein sequence ID" value="CAA3012764.1"/>
    <property type="molecule type" value="Genomic_DNA"/>
</dbReference>
<organism evidence="5 6">
    <name type="scientific">Olea europaea subsp. europaea</name>
    <dbReference type="NCBI Taxonomy" id="158383"/>
    <lineage>
        <taxon>Eukaryota</taxon>
        <taxon>Viridiplantae</taxon>
        <taxon>Streptophyta</taxon>
        <taxon>Embryophyta</taxon>
        <taxon>Tracheophyta</taxon>
        <taxon>Spermatophyta</taxon>
        <taxon>Magnoliopsida</taxon>
        <taxon>eudicotyledons</taxon>
        <taxon>Gunneridae</taxon>
        <taxon>Pentapetalae</taxon>
        <taxon>asterids</taxon>
        <taxon>lamiids</taxon>
        <taxon>Lamiales</taxon>
        <taxon>Oleaceae</taxon>
        <taxon>Oleeae</taxon>
        <taxon>Olea</taxon>
    </lineage>
</organism>
<reference evidence="5 6" key="1">
    <citation type="submission" date="2019-12" db="EMBL/GenBank/DDBJ databases">
        <authorList>
            <person name="Alioto T."/>
            <person name="Alioto T."/>
            <person name="Gomez Garrido J."/>
        </authorList>
    </citation>
    <scope>NUCLEOTIDE SEQUENCE [LARGE SCALE GENOMIC DNA]</scope>
</reference>
<dbReference type="Pfam" id="PF02902">
    <property type="entry name" value="Peptidase_C48"/>
    <property type="match status" value="1"/>
</dbReference>
<comment type="similarity">
    <text evidence="1">Belongs to the peptidase C48 family.</text>
</comment>
<gene>
    <name evidence="5" type="ORF">OLEA9_A060611</name>
</gene>
<proteinExistence type="inferred from homology"/>
<dbReference type="Gramene" id="OE9A060611T1">
    <property type="protein sequence ID" value="OE9A060611C1"/>
    <property type="gene ID" value="OE9A060611"/>
</dbReference>
<evidence type="ECO:0000313" key="6">
    <source>
        <dbReference type="Proteomes" id="UP000594638"/>
    </source>
</evidence>